<proteinExistence type="predicted"/>
<sequence>MAGPISYEQLFQSLGPGAQELKEFTTSVQGLNRNYKNLAKSLDADAQRIATGLATVQASLQATRNGIAQTNVSSEKERGALQALSAQVAALAREQDNYKKALDGQNTVRGAAKKATDELTASLKRQQQGLKEAYAAGDIARMKVYAARIVETKAATDQLSKAIRGTNSELTAVSGSYNRLALDTKALGDQIRAMPGGFDATNAAAQKLKLQFYDNTQKLKDFDRELNQNFREVGSYAKGILEAVSALERQKTALQADTVALQQQQRATGLTADQQNKLQAELEQTQAELGKVNGQLRQYGVQSGQASGFTANIQKGMGGLVQSFAGAYYGLQGLATGLQQLFEKNVQYSDQAVAVRKTTGQTAEEFDNLATNLKKLDTRTSLSGLLDIAKVGGQLGKSKDEIEGYTKAIDVAVQALGDDFSGGAEQIATELGKIEMVFRKTLGPDQNQNLLDIGSAINEIGAEGAATAPFLTDVALRVGATAANARLGLKDVLAYAAVLQETGSNAETSGTALNRLFNTLSTKTQESFAIAKLANSNLTLTEFRRLVNTDFQGAIQLFLRGLNAGGTNTTKFNRLLGTLKLSSGEAKNAITTLAKNTELFAERQKTANEQLQNGTSLAEEAALVNDNLAGSWEKTKKSIVDFVTDGAVGKGLKSFLDDTRRDISGLVGLLGKAADGFTYLATKAKLVKPVSVEQFGATAASTKALLNQAEAAEKLLNRYEELAGATNRSAGQEQEMADAALKLQKTLGASVVSLDKETGKFKLNTGATRDAIAARQALATQNERVLVRGLKNAESAVEATQKLQAKLTEQVSGATAKLDLSGMSAERRKELEQAVRDRQALRDEFGKIGIKQVDSQGTQMFSKKELDAAQAMLDAEIRLKDNGALLKKQQQDVANAQAALNSVRKAGTKVVQEVIDGEDTTIEKDKEKKKSIADVAKAEYELQKQRLEARLADLNRQAENPANSEEVRLDATRKAADVRRSLAKLERDELIREAAQSYKDQINGQQALEKTRIRLREAFAEQMLGIERDLTKDELALRNSILDQLGEVDKLILQQEIDTLDLIAQNEQNDYQTRQQAALDASARRLEIIEIEYDARIRAAKGNAEEIAKIEADTEAKRKQALTSTRPFNSDLANSDLAKQYVQDQLALENQLAAGLISKRDYYKELRRLDNDYSLQQVINLQKDGARQIEADQAALQRARELQQKKDELRQHEGELIIEGLQNLQQLSDSFFEIGAQRRNRELQDVQLKKDAELKVAGENEELKAQIEETFRKRELAIKQKQAKADKTAALFNVALNTAMAVTSVLSTGGGTRYADFGISAGILSAIVIAQGLAQAAAIVARPIPQYFKGRDGGPAEWAMVGERGAELVSTPSGGAQMFAGPTVTYLPQGATVHTASETRDIVRENRFINNRLLTQPYQQELTRSSTAIERLSAPVVDNRSVHALAEANRRENDRLIKAWYERPEYRMTEDGMQRFERRGSNIIQHTNKRHKRND</sequence>
<name>A0A212T8S6_9BACT</name>
<feature type="coiled-coil region" evidence="1">
    <location>
        <begin position="790"/>
        <end position="844"/>
    </location>
</feature>
<protein>
    <submittedName>
        <fullName evidence="3">Phage tail tape measure protein, TP901 family, core region</fullName>
    </submittedName>
</protein>
<dbReference type="NCBIfam" id="TIGR01760">
    <property type="entry name" value="tape_meas_TP901"/>
    <property type="match status" value="1"/>
</dbReference>
<feature type="coiled-coil region" evidence="1">
    <location>
        <begin position="1192"/>
        <end position="1219"/>
    </location>
</feature>
<dbReference type="OrthoDB" id="1050541at2"/>
<gene>
    <name evidence="3" type="ORF">SAMN06265337_0631</name>
</gene>
<feature type="coiled-coil region" evidence="1">
    <location>
        <begin position="244"/>
        <end position="295"/>
    </location>
</feature>
<feature type="coiled-coil region" evidence="1">
    <location>
        <begin position="1249"/>
        <end position="1280"/>
    </location>
</feature>
<feature type="domain" description="Phage tail tape measure protein" evidence="2">
    <location>
        <begin position="377"/>
        <end position="529"/>
    </location>
</feature>
<keyword evidence="4" id="KW-1185">Reference proteome</keyword>
<evidence type="ECO:0000256" key="1">
    <source>
        <dbReference type="SAM" id="Coils"/>
    </source>
</evidence>
<evidence type="ECO:0000313" key="4">
    <source>
        <dbReference type="Proteomes" id="UP000198131"/>
    </source>
</evidence>
<dbReference type="Pfam" id="PF10145">
    <property type="entry name" value="PhageMin_Tail"/>
    <property type="match status" value="1"/>
</dbReference>
<dbReference type="EMBL" id="FYEW01000001">
    <property type="protein sequence ID" value="SNC62241.1"/>
    <property type="molecule type" value="Genomic_DNA"/>
</dbReference>
<accession>A0A212T8S6</accession>
<feature type="coiled-coil region" evidence="1">
    <location>
        <begin position="937"/>
        <end position="988"/>
    </location>
</feature>
<evidence type="ECO:0000259" key="2">
    <source>
        <dbReference type="Pfam" id="PF10145"/>
    </source>
</evidence>
<dbReference type="Proteomes" id="UP000198131">
    <property type="component" value="Unassembled WGS sequence"/>
</dbReference>
<evidence type="ECO:0000313" key="3">
    <source>
        <dbReference type="EMBL" id="SNC62241.1"/>
    </source>
</evidence>
<keyword evidence="1" id="KW-0175">Coiled coil</keyword>
<dbReference type="InterPro" id="IPR010090">
    <property type="entry name" value="Phage_tape_meas"/>
</dbReference>
<reference evidence="4" key="1">
    <citation type="submission" date="2017-06" db="EMBL/GenBank/DDBJ databases">
        <authorList>
            <person name="Varghese N."/>
            <person name="Submissions S."/>
        </authorList>
    </citation>
    <scope>NUCLEOTIDE SEQUENCE [LARGE SCALE GENOMIC DNA]</scope>
    <source>
        <strain evidence="4">DSM 11116</strain>
    </source>
</reference>
<organism evidence="3 4">
    <name type="scientific">Hymenobacter gelipurpurascens</name>
    <dbReference type="NCBI Taxonomy" id="89968"/>
    <lineage>
        <taxon>Bacteria</taxon>
        <taxon>Pseudomonadati</taxon>
        <taxon>Bacteroidota</taxon>
        <taxon>Cytophagia</taxon>
        <taxon>Cytophagales</taxon>
        <taxon>Hymenobacteraceae</taxon>
        <taxon>Hymenobacter</taxon>
    </lineage>
</organism>